<feature type="domain" description="N-acetyltransferase" evidence="3">
    <location>
        <begin position="1"/>
        <end position="154"/>
    </location>
</feature>
<dbReference type="PANTHER" id="PTHR43877">
    <property type="entry name" value="AMINOALKYLPHOSPHONATE N-ACETYLTRANSFERASE-RELATED-RELATED"/>
    <property type="match status" value="1"/>
</dbReference>
<proteinExistence type="predicted"/>
<dbReference type="InterPro" id="IPR000182">
    <property type="entry name" value="GNAT_dom"/>
</dbReference>
<dbReference type="EMBL" id="QQAH01000008">
    <property type="protein sequence ID" value="RDD82045.1"/>
    <property type="molecule type" value="Genomic_DNA"/>
</dbReference>
<evidence type="ECO:0000259" key="3">
    <source>
        <dbReference type="PROSITE" id="PS51186"/>
    </source>
</evidence>
<comment type="caution">
    <text evidence="4">The sequence shown here is derived from an EMBL/GenBank/DDBJ whole genome shotgun (WGS) entry which is preliminary data.</text>
</comment>
<accession>A0A369UPS4</accession>
<keyword evidence="5" id="KW-1185">Reference proteome</keyword>
<evidence type="ECO:0000313" key="5">
    <source>
        <dbReference type="Proteomes" id="UP000253782"/>
    </source>
</evidence>
<dbReference type="AlphaFoldDB" id="A0A369UPS4"/>
<dbReference type="CDD" id="cd04301">
    <property type="entry name" value="NAT_SF"/>
    <property type="match status" value="1"/>
</dbReference>
<dbReference type="OrthoDB" id="7356080at2"/>
<dbReference type="SUPFAM" id="SSF55729">
    <property type="entry name" value="Acyl-CoA N-acyltransferases (Nat)"/>
    <property type="match status" value="1"/>
</dbReference>
<evidence type="ECO:0000256" key="2">
    <source>
        <dbReference type="ARBA" id="ARBA00023315"/>
    </source>
</evidence>
<dbReference type="PROSITE" id="PS51186">
    <property type="entry name" value="GNAT"/>
    <property type="match status" value="1"/>
</dbReference>
<sequence length="156" mass="17242">MHIRKATIDDAPISFAIRREAIRAQCRDHYPWQDLEIWTAGEMSGAFASRVADQFYVAVIDERVVSTGMIDLATGKIDAVFVCPEYMGRGIGRAMMAHLEDLAVHSGLLDVHLDATLNAAPFYRAIGFEGDGRVIYKSSLGVSLTCVPMIKHLRSD</sequence>
<dbReference type="RefSeq" id="WP_114845263.1">
    <property type="nucleotide sequence ID" value="NZ_JBHSPE010000008.1"/>
</dbReference>
<keyword evidence="2" id="KW-0012">Acyltransferase</keyword>
<dbReference type="Proteomes" id="UP000253782">
    <property type="component" value="Unassembled WGS sequence"/>
</dbReference>
<evidence type="ECO:0000256" key="1">
    <source>
        <dbReference type="ARBA" id="ARBA00022679"/>
    </source>
</evidence>
<reference evidence="4 5" key="1">
    <citation type="submission" date="2018-07" db="EMBL/GenBank/DDBJ databases">
        <title>Dyella tabacisoli L4-6T, whole genome shotgun sequence.</title>
        <authorList>
            <person name="Zhou X.-K."/>
            <person name="Li W.-J."/>
            <person name="Duan Y.-Q."/>
        </authorList>
    </citation>
    <scope>NUCLEOTIDE SEQUENCE [LARGE SCALE GENOMIC DNA]</scope>
    <source>
        <strain evidence="4 5">L4-6</strain>
    </source>
</reference>
<gene>
    <name evidence="4" type="ORF">DVJ77_09695</name>
</gene>
<dbReference type="Pfam" id="PF13508">
    <property type="entry name" value="Acetyltransf_7"/>
    <property type="match status" value="1"/>
</dbReference>
<dbReference type="Gene3D" id="3.40.630.30">
    <property type="match status" value="1"/>
</dbReference>
<dbReference type="InterPro" id="IPR016181">
    <property type="entry name" value="Acyl_CoA_acyltransferase"/>
</dbReference>
<name>A0A369UPS4_9GAMM</name>
<dbReference type="PANTHER" id="PTHR43877:SF2">
    <property type="entry name" value="AMINOALKYLPHOSPHONATE N-ACETYLTRANSFERASE-RELATED"/>
    <property type="match status" value="1"/>
</dbReference>
<keyword evidence="1 4" id="KW-0808">Transferase</keyword>
<organism evidence="4 5">
    <name type="scientific">Dyella tabacisoli</name>
    <dbReference type="NCBI Taxonomy" id="2282381"/>
    <lineage>
        <taxon>Bacteria</taxon>
        <taxon>Pseudomonadati</taxon>
        <taxon>Pseudomonadota</taxon>
        <taxon>Gammaproteobacteria</taxon>
        <taxon>Lysobacterales</taxon>
        <taxon>Rhodanobacteraceae</taxon>
        <taxon>Dyella</taxon>
    </lineage>
</organism>
<dbReference type="GO" id="GO:0016747">
    <property type="term" value="F:acyltransferase activity, transferring groups other than amino-acyl groups"/>
    <property type="evidence" value="ECO:0007669"/>
    <property type="project" value="InterPro"/>
</dbReference>
<protein>
    <submittedName>
        <fullName evidence="4">GNAT family N-acetyltransferase</fullName>
    </submittedName>
</protein>
<dbReference type="InterPro" id="IPR050832">
    <property type="entry name" value="Bact_Acetyltransf"/>
</dbReference>
<evidence type="ECO:0000313" key="4">
    <source>
        <dbReference type="EMBL" id="RDD82045.1"/>
    </source>
</evidence>